<dbReference type="GO" id="GO:0008168">
    <property type="term" value="F:methyltransferase activity"/>
    <property type="evidence" value="ECO:0007669"/>
    <property type="project" value="UniProtKB-KW"/>
</dbReference>
<keyword evidence="2" id="KW-0001">2Fe-2S</keyword>
<keyword evidence="5" id="KW-0408">Iron</keyword>
<keyword evidence="3" id="KW-0479">Metal-binding</keyword>
<dbReference type="SUPFAM" id="SSF54292">
    <property type="entry name" value="2Fe-2S ferredoxin-like"/>
    <property type="match status" value="1"/>
</dbReference>
<dbReference type="InterPro" id="IPR017938">
    <property type="entry name" value="Riboflavin_synthase-like_b-brl"/>
</dbReference>
<dbReference type="PROSITE" id="PS51384">
    <property type="entry name" value="FAD_FR"/>
    <property type="match status" value="1"/>
</dbReference>
<gene>
    <name evidence="9" type="ORF">GA0116959_10121</name>
</gene>
<keyword evidence="9" id="KW-0808">Transferase</keyword>
<evidence type="ECO:0000256" key="1">
    <source>
        <dbReference type="ARBA" id="ARBA00022630"/>
    </source>
</evidence>
<dbReference type="Pfam" id="PF00111">
    <property type="entry name" value="Fer2"/>
    <property type="match status" value="1"/>
</dbReference>
<evidence type="ECO:0000256" key="6">
    <source>
        <dbReference type="ARBA" id="ARBA00023014"/>
    </source>
</evidence>
<dbReference type="GO" id="GO:0016491">
    <property type="term" value="F:oxidoreductase activity"/>
    <property type="evidence" value="ECO:0007669"/>
    <property type="project" value="UniProtKB-KW"/>
</dbReference>
<feature type="domain" description="2Fe-2S ferredoxin-type" evidence="7">
    <location>
        <begin position="227"/>
        <end position="314"/>
    </location>
</feature>
<dbReference type="PANTHER" id="PTHR47354">
    <property type="entry name" value="NADH OXIDOREDUCTASE HCR"/>
    <property type="match status" value="1"/>
</dbReference>
<dbReference type="CDD" id="cd00207">
    <property type="entry name" value="fer2"/>
    <property type="match status" value="1"/>
</dbReference>
<keyword evidence="4" id="KW-0560">Oxidoreductase</keyword>
<dbReference type="InterPro" id="IPR001041">
    <property type="entry name" value="2Fe-2S_ferredoxin-type"/>
</dbReference>
<dbReference type="InterPro" id="IPR012675">
    <property type="entry name" value="Beta-grasp_dom_sf"/>
</dbReference>
<protein>
    <submittedName>
        <fullName evidence="9">Vanillate O-demethylase ferredoxin subunit</fullName>
    </submittedName>
</protein>
<dbReference type="RefSeq" id="WP_092716985.1">
    <property type="nucleotide sequence ID" value="NZ_FMBK01000001.1"/>
</dbReference>
<dbReference type="InterPro" id="IPR036010">
    <property type="entry name" value="2Fe-2S_ferredoxin-like_sf"/>
</dbReference>
<dbReference type="Gene3D" id="2.40.30.10">
    <property type="entry name" value="Translation factors"/>
    <property type="match status" value="1"/>
</dbReference>
<dbReference type="Gene3D" id="3.40.50.80">
    <property type="entry name" value="Nucleotide-binding domain of ferredoxin-NADP reductase (FNR) module"/>
    <property type="match status" value="1"/>
</dbReference>
<dbReference type="SUPFAM" id="SSF52343">
    <property type="entry name" value="Ferredoxin reductase-like, C-terminal NADP-linked domain"/>
    <property type="match status" value="1"/>
</dbReference>
<evidence type="ECO:0000259" key="8">
    <source>
        <dbReference type="PROSITE" id="PS51384"/>
    </source>
</evidence>
<reference evidence="9 10" key="1">
    <citation type="submission" date="2016-08" db="EMBL/GenBank/DDBJ databases">
        <authorList>
            <person name="Seilhamer J.J."/>
        </authorList>
    </citation>
    <scope>NUCLEOTIDE SEQUENCE [LARGE SCALE GENOMIC DNA]</scope>
    <source>
        <strain evidence="9 10">ANC 4874</strain>
    </source>
</reference>
<evidence type="ECO:0000256" key="2">
    <source>
        <dbReference type="ARBA" id="ARBA00022714"/>
    </source>
</evidence>
<dbReference type="PANTHER" id="PTHR47354:SF1">
    <property type="entry name" value="CARNITINE MONOOXYGENASE REDUCTASE SUBUNIT"/>
    <property type="match status" value="1"/>
</dbReference>
<evidence type="ECO:0000313" key="9">
    <source>
        <dbReference type="EMBL" id="SCC70689.1"/>
    </source>
</evidence>
<feature type="domain" description="FAD-binding FR-type" evidence="8">
    <location>
        <begin position="1"/>
        <end position="100"/>
    </location>
</feature>
<dbReference type="GO" id="GO:0032259">
    <property type="term" value="P:methylation"/>
    <property type="evidence" value="ECO:0007669"/>
    <property type="project" value="UniProtKB-KW"/>
</dbReference>
<dbReference type="OrthoDB" id="9801223at2"/>
<dbReference type="InterPro" id="IPR006058">
    <property type="entry name" value="2Fe2S_fd_BS"/>
</dbReference>
<dbReference type="InterPro" id="IPR039261">
    <property type="entry name" value="FNR_nucleotide-bd"/>
</dbReference>
<evidence type="ECO:0000256" key="3">
    <source>
        <dbReference type="ARBA" id="ARBA00022723"/>
    </source>
</evidence>
<evidence type="ECO:0000313" key="10">
    <source>
        <dbReference type="Proteomes" id="UP000243661"/>
    </source>
</evidence>
<dbReference type="InterPro" id="IPR017927">
    <property type="entry name" value="FAD-bd_FR_type"/>
</dbReference>
<dbReference type="Proteomes" id="UP000243661">
    <property type="component" value="Unassembled WGS sequence"/>
</dbReference>
<keyword evidence="9" id="KW-0489">Methyltransferase</keyword>
<name>A0A1C4GR80_9GAMM</name>
<evidence type="ECO:0000256" key="5">
    <source>
        <dbReference type="ARBA" id="ARBA00023004"/>
    </source>
</evidence>
<dbReference type="GO" id="GO:0046872">
    <property type="term" value="F:metal ion binding"/>
    <property type="evidence" value="ECO:0007669"/>
    <property type="project" value="UniProtKB-KW"/>
</dbReference>
<accession>A0A1C4GR80</accession>
<dbReference type="SUPFAM" id="SSF63380">
    <property type="entry name" value="Riboflavin synthase domain-like"/>
    <property type="match status" value="1"/>
</dbReference>
<dbReference type="PROSITE" id="PS00197">
    <property type="entry name" value="2FE2S_FER_1"/>
    <property type="match status" value="1"/>
</dbReference>
<evidence type="ECO:0000256" key="4">
    <source>
        <dbReference type="ARBA" id="ARBA00023002"/>
    </source>
</evidence>
<organism evidence="9 10">
    <name type="scientific">Acinetobacter albensis</name>
    <dbReference type="NCBI Taxonomy" id="1673609"/>
    <lineage>
        <taxon>Bacteria</taxon>
        <taxon>Pseudomonadati</taxon>
        <taxon>Pseudomonadota</taxon>
        <taxon>Gammaproteobacteria</taxon>
        <taxon>Moraxellales</taxon>
        <taxon>Moraxellaceae</taxon>
        <taxon>Acinetobacter</taxon>
    </lineage>
</organism>
<dbReference type="Pfam" id="PF00175">
    <property type="entry name" value="NAD_binding_1"/>
    <property type="match status" value="1"/>
</dbReference>
<dbReference type="GO" id="GO:0051537">
    <property type="term" value="F:2 iron, 2 sulfur cluster binding"/>
    <property type="evidence" value="ECO:0007669"/>
    <property type="project" value="UniProtKB-KW"/>
</dbReference>
<dbReference type="PRINTS" id="PR00409">
    <property type="entry name" value="PHDIOXRDTASE"/>
</dbReference>
<dbReference type="EMBL" id="FMBK01000001">
    <property type="protein sequence ID" value="SCC70689.1"/>
    <property type="molecule type" value="Genomic_DNA"/>
</dbReference>
<keyword evidence="1" id="KW-0285">Flavoprotein</keyword>
<dbReference type="CDD" id="cd06185">
    <property type="entry name" value="PDR_like"/>
    <property type="match status" value="1"/>
</dbReference>
<evidence type="ECO:0000259" key="7">
    <source>
        <dbReference type="PROSITE" id="PS51085"/>
    </source>
</evidence>
<dbReference type="Gene3D" id="3.10.20.30">
    <property type="match status" value="1"/>
</dbReference>
<dbReference type="InterPro" id="IPR001433">
    <property type="entry name" value="OxRdtase_FAD/NAD-bd"/>
</dbReference>
<dbReference type="InterPro" id="IPR050415">
    <property type="entry name" value="MRET"/>
</dbReference>
<keyword evidence="6" id="KW-0411">Iron-sulfur</keyword>
<sequence>MEVLIKEVIPLTSQILGFELVAKNGSNLPEFTAGSHIDVHLDNGLTRQYSLANCSTESDRYVIGVLNDSNSRGGSKFIHESFHVGKTITISEPRNLFPILPSTEKAILFAGGIGITPIYAMAHELSAKNIDFELHYFSRSYDALAFAKELESKFQNHVYFHLDDEPETKAQMNLLLDQPHESKHLYVCGPNGFMDFVIQSARKLKWSDAQIHKEHFVGGNVEAGNDKEFIVEISATGQQFVVPKGLTVIQVLEDHDIFIPVSCEQGICGTCITKVVQGEPDHRDMYLSEAEKALNTQFLPCCSRAKTKKLIIEI</sequence>
<proteinExistence type="predicted"/>
<dbReference type="PROSITE" id="PS51085">
    <property type="entry name" value="2FE2S_FER_2"/>
    <property type="match status" value="1"/>
</dbReference>
<dbReference type="AlphaFoldDB" id="A0A1C4GR80"/>